<dbReference type="Pfam" id="PF00625">
    <property type="entry name" value="Guanylate_kin"/>
    <property type="match status" value="1"/>
</dbReference>
<reference evidence="9" key="2">
    <citation type="submission" date="2016-04" db="UniProtKB">
        <authorList>
            <consortium name="EnsemblMetazoa"/>
        </authorList>
    </citation>
    <scope>IDENTIFICATION</scope>
</reference>
<keyword evidence="7" id="KW-0812">Transmembrane</keyword>
<dbReference type="InterPro" id="IPR008144">
    <property type="entry name" value="Guanylate_kin-like_dom"/>
</dbReference>
<evidence type="ECO:0000256" key="4">
    <source>
        <dbReference type="ARBA" id="ARBA00022741"/>
    </source>
</evidence>
<evidence type="ECO:0000256" key="5">
    <source>
        <dbReference type="ARBA" id="ARBA00022777"/>
    </source>
</evidence>
<dbReference type="PANTHER" id="PTHR23117">
    <property type="entry name" value="GUANYLATE KINASE-RELATED"/>
    <property type="match status" value="1"/>
</dbReference>
<dbReference type="FunCoup" id="A0A158NUV1">
    <property type="interactions" value="1911"/>
</dbReference>
<sequence>MYNKIYTFLRLSVRILKLAWPDSGGSRDSSKNQVAELALKVKAASILLIIMFIQWFRTIKIDYFNMIHKGLRPLVFCGPSGSGKSTLIKQLFDEFPDTFKFSVSHTTRMPRPSEEDGVHYHFTNKERMQEQIENGEFIETAIFSGNLYGTSKRAVEDVQSLGKICVLDIDVQGVKQIKRIDLNPFYIFIKPPSIMELEQRLKDRNTETEESLKRRLLVAKSELEYGETPGNFDIVIENDNLEEAYQILRNFVMSNYNPHCHTGESNVSRFFWY</sequence>
<dbReference type="CDD" id="cd00071">
    <property type="entry name" value="GMPK"/>
    <property type="match status" value="1"/>
</dbReference>
<dbReference type="FunFam" id="3.40.50.300:FF:000776">
    <property type="entry name" value="Guanylate kinase 2"/>
    <property type="match status" value="1"/>
</dbReference>
<feature type="transmembrane region" description="Helical" evidence="7">
    <location>
        <begin position="37"/>
        <end position="56"/>
    </location>
</feature>
<evidence type="ECO:0000256" key="2">
    <source>
        <dbReference type="ARBA" id="ARBA00012961"/>
    </source>
</evidence>
<dbReference type="GO" id="GO:0004385">
    <property type="term" value="F:GMP kinase activity"/>
    <property type="evidence" value="ECO:0007669"/>
    <property type="project" value="UniProtKB-EC"/>
</dbReference>
<dbReference type="EMBL" id="ADTU01026686">
    <property type="status" value="NOT_ANNOTATED_CDS"/>
    <property type="molecule type" value="Genomic_DNA"/>
</dbReference>
<dbReference type="KEGG" id="acep:105624559"/>
<reference evidence="10" key="1">
    <citation type="journal article" date="2011" name="PLoS Genet.">
        <title>The genome sequence of the leaf-cutter ant Atta cephalotes reveals insights into its obligate symbiotic lifestyle.</title>
        <authorList>
            <person name="Suen G."/>
            <person name="Teiling C."/>
            <person name="Li L."/>
            <person name="Holt C."/>
            <person name="Abouheif E."/>
            <person name="Bornberg-Bauer E."/>
            <person name="Bouffard P."/>
            <person name="Caldera E.J."/>
            <person name="Cash E."/>
            <person name="Cavanaugh A."/>
            <person name="Denas O."/>
            <person name="Elhaik E."/>
            <person name="Fave M.J."/>
            <person name="Gadau J."/>
            <person name="Gibson J.D."/>
            <person name="Graur D."/>
            <person name="Grubbs K.J."/>
            <person name="Hagen D.E."/>
            <person name="Harkins T.T."/>
            <person name="Helmkampf M."/>
            <person name="Hu H."/>
            <person name="Johnson B.R."/>
            <person name="Kim J."/>
            <person name="Marsh S.E."/>
            <person name="Moeller J.A."/>
            <person name="Munoz-Torres M.C."/>
            <person name="Murphy M.C."/>
            <person name="Naughton M.C."/>
            <person name="Nigam S."/>
            <person name="Overson R."/>
            <person name="Rajakumar R."/>
            <person name="Reese J.T."/>
            <person name="Scott J.J."/>
            <person name="Smith C.R."/>
            <person name="Tao S."/>
            <person name="Tsutsui N.D."/>
            <person name="Viljakainen L."/>
            <person name="Wissler L."/>
            <person name="Yandell M.D."/>
            <person name="Zimmer F."/>
            <person name="Taylor J."/>
            <person name="Slater S.C."/>
            <person name="Clifton S.W."/>
            <person name="Warren W.C."/>
            <person name="Elsik C.G."/>
            <person name="Smith C.D."/>
            <person name="Weinstock G.M."/>
            <person name="Gerardo N.M."/>
            <person name="Currie C.R."/>
        </authorList>
    </citation>
    <scope>NUCLEOTIDE SEQUENCE [LARGE SCALE GENOMIC DNA]</scope>
</reference>
<dbReference type="OrthoDB" id="6334211at2759"/>
<dbReference type="FunFam" id="3.30.63.10:FF:000002">
    <property type="entry name" value="Guanylate kinase 1"/>
    <property type="match status" value="1"/>
</dbReference>
<feature type="domain" description="Guanylate kinase-like" evidence="8">
    <location>
        <begin position="71"/>
        <end position="253"/>
    </location>
</feature>
<dbReference type="PANTHER" id="PTHR23117:SF13">
    <property type="entry name" value="GUANYLATE KINASE"/>
    <property type="match status" value="1"/>
</dbReference>
<dbReference type="GO" id="GO:0005524">
    <property type="term" value="F:ATP binding"/>
    <property type="evidence" value="ECO:0007669"/>
    <property type="project" value="UniProtKB-KW"/>
</dbReference>
<proteinExistence type="inferred from homology"/>
<dbReference type="Gene3D" id="3.40.50.300">
    <property type="entry name" value="P-loop containing nucleotide triphosphate hydrolases"/>
    <property type="match status" value="1"/>
</dbReference>
<keyword evidence="7" id="KW-1133">Transmembrane helix</keyword>
<dbReference type="AlphaFoldDB" id="A0A158NUV1"/>
<accession>A0A158NUV1</accession>
<evidence type="ECO:0000256" key="1">
    <source>
        <dbReference type="ARBA" id="ARBA00005790"/>
    </source>
</evidence>
<comment type="similarity">
    <text evidence="1">Belongs to the guanylate kinase family.</text>
</comment>
<dbReference type="InterPro" id="IPR017665">
    <property type="entry name" value="Guanylate_kinase"/>
</dbReference>
<keyword evidence="4" id="KW-0547">Nucleotide-binding</keyword>
<dbReference type="EnsemblMetazoa" id="XM_012205919.1">
    <property type="protein sequence ID" value="XP_012061309.1"/>
    <property type="gene ID" value="LOC105624559"/>
</dbReference>
<dbReference type="EC" id="2.7.4.8" evidence="2"/>
<dbReference type="SUPFAM" id="SSF52540">
    <property type="entry name" value="P-loop containing nucleoside triphosphate hydrolases"/>
    <property type="match status" value="1"/>
</dbReference>
<keyword evidence="10" id="KW-1185">Reference proteome</keyword>
<dbReference type="GO" id="GO:0005829">
    <property type="term" value="C:cytosol"/>
    <property type="evidence" value="ECO:0007669"/>
    <property type="project" value="TreeGrafter"/>
</dbReference>
<dbReference type="PROSITE" id="PS50052">
    <property type="entry name" value="GUANYLATE_KINASE_2"/>
    <property type="match status" value="1"/>
</dbReference>
<dbReference type="NCBIfam" id="TIGR03263">
    <property type="entry name" value="guanyl_kin"/>
    <property type="match status" value="1"/>
</dbReference>
<dbReference type="InterPro" id="IPR020590">
    <property type="entry name" value="Guanylate_kinase_CS"/>
</dbReference>
<keyword evidence="3" id="KW-0808">Transferase</keyword>
<dbReference type="eggNOG" id="KOG0707">
    <property type="taxonomic scope" value="Eukaryota"/>
</dbReference>
<name>A0A158NUV1_ATTCE</name>
<dbReference type="STRING" id="12957.A0A158NUV1"/>
<keyword evidence="5" id="KW-0418">Kinase</keyword>
<evidence type="ECO:0000259" key="8">
    <source>
        <dbReference type="PROSITE" id="PS50052"/>
    </source>
</evidence>
<dbReference type="PROSITE" id="PS00856">
    <property type="entry name" value="GUANYLATE_KINASE_1"/>
    <property type="match status" value="1"/>
</dbReference>
<dbReference type="SMART" id="SM00072">
    <property type="entry name" value="GuKc"/>
    <property type="match status" value="1"/>
</dbReference>
<organism evidence="9 10">
    <name type="scientific">Atta cephalotes</name>
    <name type="common">Leafcutter ant</name>
    <dbReference type="NCBI Taxonomy" id="12957"/>
    <lineage>
        <taxon>Eukaryota</taxon>
        <taxon>Metazoa</taxon>
        <taxon>Ecdysozoa</taxon>
        <taxon>Arthropoda</taxon>
        <taxon>Hexapoda</taxon>
        <taxon>Insecta</taxon>
        <taxon>Pterygota</taxon>
        <taxon>Neoptera</taxon>
        <taxon>Endopterygota</taxon>
        <taxon>Hymenoptera</taxon>
        <taxon>Apocrita</taxon>
        <taxon>Aculeata</taxon>
        <taxon>Formicoidea</taxon>
        <taxon>Formicidae</taxon>
        <taxon>Myrmicinae</taxon>
        <taxon>Atta</taxon>
    </lineage>
</organism>
<gene>
    <name evidence="9" type="primary">105624559</name>
</gene>
<evidence type="ECO:0000256" key="3">
    <source>
        <dbReference type="ARBA" id="ARBA00022679"/>
    </source>
</evidence>
<protein>
    <recommendedName>
        <fullName evidence="2">guanylate kinase</fullName>
        <ecNumber evidence="2">2.7.4.8</ecNumber>
    </recommendedName>
</protein>
<evidence type="ECO:0000313" key="9">
    <source>
        <dbReference type="EnsemblMetazoa" id="XP_012061309.1"/>
    </source>
</evidence>
<keyword evidence="6" id="KW-0067">ATP-binding</keyword>
<dbReference type="InParanoid" id="A0A158NUV1"/>
<evidence type="ECO:0000256" key="7">
    <source>
        <dbReference type="SAM" id="Phobius"/>
    </source>
</evidence>
<dbReference type="Proteomes" id="UP000005205">
    <property type="component" value="Unassembled WGS sequence"/>
</dbReference>
<keyword evidence="7" id="KW-0472">Membrane</keyword>
<dbReference type="InterPro" id="IPR027417">
    <property type="entry name" value="P-loop_NTPase"/>
</dbReference>
<evidence type="ECO:0000256" key="6">
    <source>
        <dbReference type="ARBA" id="ARBA00022840"/>
    </source>
</evidence>
<dbReference type="InterPro" id="IPR008145">
    <property type="entry name" value="GK/Ca_channel_bsu"/>
</dbReference>
<evidence type="ECO:0000313" key="10">
    <source>
        <dbReference type="Proteomes" id="UP000005205"/>
    </source>
</evidence>